<sequence>MKTNWFNRLLLSYLPVFFIITLSLLLMTFLTLSEMSKKASVRANNALSHNISKLIDNKLADIDSLLLYEIQNNEKIKQFFSDNPKENRHYTDIQASSALKELLQNNPNIDSIYLYRTPDRTILTPSTLTELNDFMDSQFVGISLNSRVPYHWTARTLAPQMTDGRNAQRVISLAKNTNLSNLSILIVNVRVESLLGWIASMTDNNSTFVHLNDEHGNLIVSTEAGPDGKTSGMRAGSVLSSSVSEQTGWIISSGTLNGGILEFVSSLFYLWMAIASVIVIAGLTWIIYVSRRQYRPVVTLMNMISGARKASPAHLKTEKVDEFKFIESSIEELLDESNMLQEQHKELSVYHKRHLFLSLMEDGNATANFGKYLEEELSRLGIDQPVSGSLVAIVEIDHYAEFAIQYRSDQHLLKYILGASVKELVENKPFTVWTEWISNSKMGILFLFHQQESQQEVLECCEKLRDWVANNLDFTVTIGIGPLIHQLELTAESFREAVNAVGYKSSLGMNRIITPDHVVSKPKGELFKQLQVFRIISQSFRLGDEKWEDYYREMYQTLEDQLYTHDDLSSLMQVLIGYLQKEMAELTEEPNNVWIRDVQPSLLMALEEETQDEIYNAFYNILKAAFDKLNKLRESKSSHQLMHQVKIYIADNYSNPDLSLTHLSDEFGLNAKYLSRLFREAFGMKFVEYVSDVRMEKSIQLLIETEETIQDIGRAVGYDQSLTFIRVFKKHTGETPGQYRKKNSTE</sequence>
<keyword evidence="4" id="KW-0472">Membrane</keyword>
<dbReference type="Pfam" id="PF12833">
    <property type="entry name" value="HTH_18"/>
    <property type="match status" value="1"/>
</dbReference>
<evidence type="ECO:0000256" key="4">
    <source>
        <dbReference type="SAM" id="Phobius"/>
    </source>
</evidence>
<feature type="transmembrane region" description="Helical" evidence="4">
    <location>
        <begin position="12"/>
        <end position="32"/>
    </location>
</feature>
<dbReference type="PRINTS" id="PR00032">
    <property type="entry name" value="HTHARAC"/>
</dbReference>
<evidence type="ECO:0000256" key="2">
    <source>
        <dbReference type="ARBA" id="ARBA00023125"/>
    </source>
</evidence>
<evidence type="ECO:0000313" key="6">
    <source>
        <dbReference type="EMBL" id="MEQ4486523.1"/>
    </source>
</evidence>
<gene>
    <name evidence="6" type="ORF">QJS35_29535</name>
</gene>
<keyword evidence="4" id="KW-0812">Transmembrane</keyword>
<evidence type="ECO:0000259" key="5">
    <source>
        <dbReference type="PROSITE" id="PS01124"/>
    </source>
</evidence>
<dbReference type="InterPro" id="IPR018060">
    <property type="entry name" value="HTH_AraC"/>
</dbReference>
<keyword evidence="4" id="KW-1133">Transmembrane helix</keyword>
<reference evidence="6 7" key="1">
    <citation type="journal article" date="2023" name="Genome Announc.">
        <title>Pan-Genome Analyses of the Genus Cohnella and Proposal of the Novel Species Cohnella silvisoli sp. nov., Isolated from Forest Soil.</title>
        <authorList>
            <person name="Wang C."/>
            <person name="Mao L."/>
            <person name="Bao G."/>
            <person name="Zhu H."/>
        </authorList>
    </citation>
    <scope>NUCLEOTIDE SEQUENCE [LARGE SCALE GENOMIC DNA]</scope>
    <source>
        <strain evidence="6 7">NL03-T5-1</strain>
    </source>
</reference>
<dbReference type="Gene3D" id="1.10.10.60">
    <property type="entry name" value="Homeodomain-like"/>
    <property type="match status" value="2"/>
</dbReference>
<evidence type="ECO:0000256" key="3">
    <source>
        <dbReference type="ARBA" id="ARBA00023163"/>
    </source>
</evidence>
<organism evidence="6 7">
    <name type="scientific">Cohnella silvisoli</name>
    <dbReference type="NCBI Taxonomy" id="2873699"/>
    <lineage>
        <taxon>Bacteria</taxon>
        <taxon>Bacillati</taxon>
        <taxon>Bacillota</taxon>
        <taxon>Bacilli</taxon>
        <taxon>Bacillales</taxon>
        <taxon>Paenibacillaceae</taxon>
        <taxon>Cohnella</taxon>
    </lineage>
</organism>
<dbReference type="InterPro" id="IPR041522">
    <property type="entry name" value="CdaR_GGDEF"/>
</dbReference>
<proteinExistence type="predicted"/>
<name>A0ABV1L2G1_9BACL</name>
<dbReference type="InterPro" id="IPR020449">
    <property type="entry name" value="Tscrpt_reg_AraC-type_HTH"/>
</dbReference>
<dbReference type="PROSITE" id="PS01124">
    <property type="entry name" value="HTH_ARAC_FAMILY_2"/>
    <property type="match status" value="1"/>
</dbReference>
<dbReference type="RefSeq" id="WP_232184546.1">
    <property type="nucleotide sequence ID" value="NZ_JAIOAP010000003.1"/>
</dbReference>
<accession>A0ABV1L2G1</accession>
<feature type="transmembrane region" description="Helical" evidence="4">
    <location>
        <begin position="267"/>
        <end position="288"/>
    </location>
</feature>
<dbReference type="PANTHER" id="PTHR43280:SF28">
    <property type="entry name" value="HTH-TYPE TRANSCRIPTIONAL ACTIVATOR RHAS"/>
    <property type="match status" value="1"/>
</dbReference>
<evidence type="ECO:0000313" key="7">
    <source>
        <dbReference type="Proteomes" id="UP001493487"/>
    </source>
</evidence>
<protein>
    <submittedName>
        <fullName evidence="6">Helix-turn-helix domain-containing protein</fullName>
    </submittedName>
</protein>
<keyword evidence="2" id="KW-0238">DNA-binding</keyword>
<dbReference type="PROSITE" id="PS00041">
    <property type="entry name" value="HTH_ARAC_FAMILY_1"/>
    <property type="match status" value="1"/>
</dbReference>
<dbReference type="InterPro" id="IPR009057">
    <property type="entry name" value="Homeodomain-like_sf"/>
</dbReference>
<comment type="caution">
    <text evidence="6">The sequence shown here is derived from an EMBL/GenBank/DDBJ whole genome shotgun (WGS) entry which is preliminary data.</text>
</comment>
<dbReference type="Proteomes" id="UP001493487">
    <property type="component" value="Unassembled WGS sequence"/>
</dbReference>
<dbReference type="SMART" id="SM00342">
    <property type="entry name" value="HTH_ARAC"/>
    <property type="match status" value="1"/>
</dbReference>
<dbReference type="SUPFAM" id="SSF46689">
    <property type="entry name" value="Homeodomain-like"/>
    <property type="match status" value="2"/>
</dbReference>
<feature type="domain" description="HTH araC/xylS-type" evidence="5">
    <location>
        <begin position="643"/>
        <end position="742"/>
    </location>
</feature>
<keyword evidence="3" id="KW-0804">Transcription</keyword>
<dbReference type="InterPro" id="IPR018062">
    <property type="entry name" value="HTH_AraC-typ_CS"/>
</dbReference>
<dbReference type="PANTHER" id="PTHR43280">
    <property type="entry name" value="ARAC-FAMILY TRANSCRIPTIONAL REGULATOR"/>
    <property type="match status" value="1"/>
</dbReference>
<dbReference type="Pfam" id="PF17853">
    <property type="entry name" value="GGDEF_2"/>
    <property type="match status" value="1"/>
</dbReference>
<evidence type="ECO:0000256" key="1">
    <source>
        <dbReference type="ARBA" id="ARBA00023015"/>
    </source>
</evidence>
<dbReference type="EMBL" id="JASKHM010000022">
    <property type="protein sequence ID" value="MEQ4486523.1"/>
    <property type="molecule type" value="Genomic_DNA"/>
</dbReference>
<keyword evidence="1" id="KW-0805">Transcription regulation</keyword>
<keyword evidence="7" id="KW-1185">Reference proteome</keyword>